<reference evidence="1 2" key="1">
    <citation type="journal article" date="2021" name="Hortic Res">
        <title>High-quality reference genome and annotation aids understanding of berry development for evergreen blueberry (Vaccinium darrowii).</title>
        <authorList>
            <person name="Yu J."/>
            <person name="Hulse-Kemp A.M."/>
            <person name="Babiker E."/>
            <person name="Staton M."/>
        </authorList>
    </citation>
    <scope>NUCLEOTIDE SEQUENCE [LARGE SCALE GENOMIC DNA]</scope>
    <source>
        <strain evidence="2">cv. NJ 8807/NJ 8810</strain>
        <tissue evidence="1">Young leaf</tissue>
    </source>
</reference>
<proteinExistence type="predicted"/>
<accession>A0ACB7ZM07</accession>
<gene>
    <name evidence="1" type="ORF">Vadar_022869</name>
</gene>
<evidence type="ECO:0000313" key="2">
    <source>
        <dbReference type="Proteomes" id="UP000828048"/>
    </source>
</evidence>
<protein>
    <submittedName>
        <fullName evidence="1">Uncharacterized protein</fullName>
    </submittedName>
</protein>
<dbReference type="Proteomes" id="UP000828048">
    <property type="component" value="Chromosome 9"/>
</dbReference>
<sequence length="134" mass="14870">MSEKKCFEELMKEMKTLSNAIQKLEGRTHLVEEQDVRVLANSSSRQQNANGMNIDLYSAKSSSPPTTMETSVAPPSKSYKEISFISYDQLVADPPDAFDELQRITKISESGGVQDVNSGTSGLNGQYYLNQRVL</sequence>
<comment type="caution">
    <text evidence="1">The sequence shown here is derived from an EMBL/GenBank/DDBJ whole genome shotgun (WGS) entry which is preliminary data.</text>
</comment>
<organism evidence="1 2">
    <name type="scientific">Vaccinium darrowii</name>
    <dbReference type="NCBI Taxonomy" id="229202"/>
    <lineage>
        <taxon>Eukaryota</taxon>
        <taxon>Viridiplantae</taxon>
        <taxon>Streptophyta</taxon>
        <taxon>Embryophyta</taxon>
        <taxon>Tracheophyta</taxon>
        <taxon>Spermatophyta</taxon>
        <taxon>Magnoliopsida</taxon>
        <taxon>eudicotyledons</taxon>
        <taxon>Gunneridae</taxon>
        <taxon>Pentapetalae</taxon>
        <taxon>asterids</taxon>
        <taxon>Ericales</taxon>
        <taxon>Ericaceae</taxon>
        <taxon>Vaccinioideae</taxon>
        <taxon>Vaccinieae</taxon>
        <taxon>Vaccinium</taxon>
    </lineage>
</organism>
<name>A0ACB7ZM07_9ERIC</name>
<dbReference type="EMBL" id="CM037159">
    <property type="protein sequence ID" value="KAH7866625.1"/>
    <property type="molecule type" value="Genomic_DNA"/>
</dbReference>
<keyword evidence="2" id="KW-1185">Reference proteome</keyword>
<evidence type="ECO:0000313" key="1">
    <source>
        <dbReference type="EMBL" id="KAH7866625.1"/>
    </source>
</evidence>